<protein>
    <submittedName>
        <fullName evidence="2">Uncharacterized protein</fullName>
    </submittedName>
</protein>
<dbReference type="AlphaFoldDB" id="A0A543CKX1"/>
<gene>
    <name evidence="2" type="ORF">FB559_3357</name>
</gene>
<dbReference type="RefSeq" id="WP_141956441.1">
    <property type="nucleotide sequence ID" value="NZ_VFOZ01000001.1"/>
</dbReference>
<evidence type="ECO:0000313" key="3">
    <source>
        <dbReference type="Proteomes" id="UP000316096"/>
    </source>
</evidence>
<comment type="caution">
    <text evidence="2">The sequence shown here is derived from an EMBL/GenBank/DDBJ whole genome shotgun (WGS) entry which is preliminary data.</text>
</comment>
<feature type="region of interest" description="Disordered" evidence="1">
    <location>
        <begin position="64"/>
        <end position="83"/>
    </location>
</feature>
<organism evidence="2 3">
    <name type="scientific">Actinoallomurus bryophytorum</name>
    <dbReference type="NCBI Taxonomy" id="1490222"/>
    <lineage>
        <taxon>Bacteria</taxon>
        <taxon>Bacillati</taxon>
        <taxon>Actinomycetota</taxon>
        <taxon>Actinomycetes</taxon>
        <taxon>Streptosporangiales</taxon>
        <taxon>Thermomonosporaceae</taxon>
        <taxon>Actinoallomurus</taxon>
    </lineage>
</organism>
<feature type="compositionally biased region" description="Basic and acidic residues" evidence="1">
    <location>
        <begin position="70"/>
        <end position="83"/>
    </location>
</feature>
<keyword evidence="3" id="KW-1185">Reference proteome</keyword>
<dbReference type="EMBL" id="VFOZ01000001">
    <property type="protein sequence ID" value="TQL97754.1"/>
    <property type="molecule type" value="Genomic_DNA"/>
</dbReference>
<dbReference type="Proteomes" id="UP000316096">
    <property type="component" value="Unassembled WGS sequence"/>
</dbReference>
<name>A0A543CKX1_9ACTN</name>
<reference evidence="2 3" key="1">
    <citation type="submission" date="2019-06" db="EMBL/GenBank/DDBJ databases">
        <title>Sequencing the genomes of 1000 actinobacteria strains.</title>
        <authorList>
            <person name="Klenk H.-P."/>
        </authorList>
    </citation>
    <scope>NUCLEOTIDE SEQUENCE [LARGE SCALE GENOMIC DNA]</scope>
    <source>
        <strain evidence="2 3">DSM 102200</strain>
    </source>
</reference>
<proteinExistence type="predicted"/>
<evidence type="ECO:0000256" key="1">
    <source>
        <dbReference type="SAM" id="MobiDB-lite"/>
    </source>
</evidence>
<sequence>MSLLDPASLVLLVIAVAFFGAAAEMLWAFIRSSSRDPLTPLAPDERSAWARKWAGVYVRRPQPAEVQHTSLDRHASLDREHAA</sequence>
<accession>A0A543CKX1</accession>
<evidence type="ECO:0000313" key="2">
    <source>
        <dbReference type="EMBL" id="TQL97754.1"/>
    </source>
</evidence>